<name>A0A6G8ILV6_9BURK</name>
<protein>
    <submittedName>
        <fullName evidence="6">MFS transporter</fullName>
    </submittedName>
</protein>
<dbReference type="CDD" id="cd17477">
    <property type="entry name" value="MFS_YcaD_like"/>
    <property type="match status" value="1"/>
</dbReference>
<evidence type="ECO:0000256" key="4">
    <source>
        <dbReference type="SAM" id="Phobius"/>
    </source>
</evidence>
<dbReference type="PANTHER" id="PTHR23521">
    <property type="entry name" value="TRANSPORTER MFS SUPERFAMILY"/>
    <property type="match status" value="1"/>
</dbReference>
<gene>
    <name evidence="6" type="ORF">G9Q37_19340</name>
</gene>
<dbReference type="InterPro" id="IPR020846">
    <property type="entry name" value="MFS_dom"/>
</dbReference>
<accession>A0A6G8ILV6</accession>
<dbReference type="Pfam" id="PF07690">
    <property type="entry name" value="MFS_1"/>
    <property type="match status" value="1"/>
</dbReference>
<dbReference type="InterPro" id="IPR047200">
    <property type="entry name" value="MFS_YcaD-like"/>
</dbReference>
<evidence type="ECO:0000313" key="6">
    <source>
        <dbReference type="EMBL" id="QIM54151.1"/>
    </source>
</evidence>
<evidence type="ECO:0000259" key="5">
    <source>
        <dbReference type="PROSITE" id="PS50850"/>
    </source>
</evidence>
<feature type="transmembrane region" description="Helical" evidence="4">
    <location>
        <begin position="212"/>
        <end position="232"/>
    </location>
</feature>
<feature type="transmembrane region" description="Helical" evidence="4">
    <location>
        <begin position="88"/>
        <end position="105"/>
    </location>
</feature>
<sequence length="407" mass="42142">MSEHPLPARGLPAAPPAHARLGLTAVFGATFFELVGYFMLTPLLLLRLKDGGVSTALAGVFAASGWLGILLMVPFASAVTQRLGRRPTLWLSALIPTVATIGFALSDALPLWFALKIAAGMASGLRWVLAEALVAEFAPPAQRGRYVGLFETLVGITFVLGPLVLAWVGPQSEAAVWAAFGFMAVGLGWSLLTPRVPPAADAHEARVGLRGVWHALAAHPLIMTVGFVGGFFESGLTSILPLYGLALGLGAVAAALLVSASGLGSALMMLPAGVLADRMAHHPKARWGDARSTRLTLMRVCAAITLGGTLLIPFVAGTPWLAAPVAFVWGGAGGCLYTLAMIDIGSREQGITLVNSTAVLVMSYTLGGVLAPALGGAALQWSPTLGFPALLVGVAALGVWLLRRREP</sequence>
<organism evidence="6 7">
    <name type="scientific">Hydrogenophaga crocea</name>
    <dbReference type="NCBI Taxonomy" id="2716225"/>
    <lineage>
        <taxon>Bacteria</taxon>
        <taxon>Pseudomonadati</taxon>
        <taxon>Pseudomonadota</taxon>
        <taxon>Betaproteobacteria</taxon>
        <taxon>Burkholderiales</taxon>
        <taxon>Comamonadaceae</taxon>
        <taxon>Hydrogenophaga</taxon>
    </lineage>
</organism>
<feature type="transmembrane region" description="Helical" evidence="4">
    <location>
        <begin position="21"/>
        <end position="40"/>
    </location>
</feature>
<dbReference type="InterPro" id="IPR011701">
    <property type="entry name" value="MFS"/>
</dbReference>
<evidence type="ECO:0000313" key="7">
    <source>
        <dbReference type="Proteomes" id="UP000503162"/>
    </source>
</evidence>
<feature type="transmembrane region" description="Helical" evidence="4">
    <location>
        <begin position="146"/>
        <end position="168"/>
    </location>
</feature>
<feature type="transmembrane region" description="Helical" evidence="4">
    <location>
        <begin position="385"/>
        <end position="402"/>
    </location>
</feature>
<feature type="transmembrane region" description="Helical" evidence="4">
    <location>
        <begin position="352"/>
        <end position="379"/>
    </location>
</feature>
<evidence type="ECO:0000256" key="1">
    <source>
        <dbReference type="ARBA" id="ARBA00022692"/>
    </source>
</evidence>
<dbReference type="RefSeq" id="WP_166229846.1">
    <property type="nucleotide sequence ID" value="NZ_CP049989.1"/>
</dbReference>
<reference evidence="6 7" key="1">
    <citation type="submission" date="2020-03" db="EMBL/GenBank/DDBJ databases">
        <title>Hydrogenophaga sp. nov. isolated from cyanobacterial mat.</title>
        <authorList>
            <person name="Thorat V."/>
            <person name="Kirdat K."/>
            <person name="Tiwarekar B."/>
            <person name="Costa E.D."/>
            <person name="Yadav A."/>
        </authorList>
    </citation>
    <scope>NUCLEOTIDE SEQUENCE [LARGE SCALE GENOMIC DNA]</scope>
    <source>
        <strain evidence="6 7">BA0156</strain>
    </source>
</reference>
<dbReference type="EMBL" id="CP049989">
    <property type="protein sequence ID" value="QIM54151.1"/>
    <property type="molecule type" value="Genomic_DNA"/>
</dbReference>
<dbReference type="Proteomes" id="UP000503162">
    <property type="component" value="Chromosome"/>
</dbReference>
<feature type="transmembrane region" description="Helical" evidence="4">
    <location>
        <begin position="321"/>
        <end position="340"/>
    </location>
</feature>
<dbReference type="GO" id="GO:0022857">
    <property type="term" value="F:transmembrane transporter activity"/>
    <property type="evidence" value="ECO:0007669"/>
    <property type="project" value="InterPro"/>
</dbReference>
<dbReference type="GO" id="GO:0005886">
    <property type="term" value="C:plasma membrane"/>
    <property type="evidence" value="ECO:0007669"/>
    <property type="project" value="TreeGrafter"/>
</dbReference>
<evidence type="ECO:0000256" key="2">
    <source>
        <dbReference type="ARBA" id="ARBA00022989"/>
    </source>
</evidence>
<feature type="transmembrane region" description="Helical" evidence="4">
    <location>
        <begin position="252"/>
        <end position="276"/>
    </location>
</feature>
<keyword evidence="2 4" id="KW-1133">Transmembrane helix</keyword>
<keyword evidence="7" id="KW-1185">Reference proteome</keyword>
<evidence type="ECO:0000256" key="3">
    <source>
        <dbReference type="ARBA" id="ARBA00023136"/>
    </source>
</evidence>
<dbReference type="Gene3D" id="1.20.1250.20">
    <property type="entry name" value="MFS general substrate transporter like domains"/>
    <property type="match status" value="2"/>
</dbReference>
<proteinExistence type="predicted"/>
<feature type="transmembrane region" description="Helical" evidence="4">
    <location>
        <begin position="297"/>
        <end position="315"/>
    </location>
</feature>
<keyword evidence="1 4" id="KW-0812">Transmembrane</keyword>
<dbReference type="InterPro" id="IPR036259">
    <property type="entry name" value="MFS_trans_sf"/>
</dbReference>
<dbReference type="SUPFAM" id="SSF103473">
    <property type="entry name" value="MFS general substrate transporter"/>
    <property type="match status" value="1"/>
</dbReference>
<dbReference type="KEGG" id="hcz:G9Q37_19340"/>
<feature type="transmembrane region" description="Helical" evidence="4">
    <location>
        <begin position="174"/>
        <end position="192"/>
    </location>
</feature>
<keyword evidence="3 4" id="KW-0472">Membrane</keyword>
<feature type="transmembrane region" description="Helical" evidence="4">
    <location>
        <begin position="52"/>
        <end position="76"/>
    </location>
</feature>
<dbReference type="PROSITE" id="PS50850">
    <property type="entry name" value="MFS"/>
    <property type="match status" value="1"/>
</dbReference>
<dbReference type="AlphaFoldDB" id="A0A6G8ILV6"/>
<dbReference type="PANTHER" id="PTHR23521:SF3">
    <property type="entry name" value="MFS TRANSPORTER"/>
    <property type="match status" value="1"/>
</dbReference>
<feature type="domain" description="Major facilitator superfamily (MFS) profile" evidence="5">
    <location>
        <begin position="22"/>
        <end position="407"/>
    </location>
</feature>